<evidence type="ECO:0000313" key="3">
    <source>
        <dbReference type="Proteomes" id="UP001500822"/>
    </source>
</evidence>
<dbReference type="EMBL" id="BAABIE010000004">
    <property type="protein sequence ID" value="GAA4745087.1"/>
    <property type="molecule type" value="Genomic_DNA"/>
</dbReference>
<gene>
    <name evidence="2" type="ORF">GCM10023217_12670</name>
</gene>
<dbReference type="Proteomes" id="UP001500822">
    <property type="component" value="Unassembled WGS sequence"/>
</dbReference>
<evidence type="ECO:0000313" key="2">
    <source>
        <dbReference type="EMBL" id="GAA4745087.1"/>
    </source>
</evidence>
<reference evidence="3" key="1">
    <citation type="journal article" date="2019" name="Int. J. Syst. Evol. Microbiol.">
        <title>The Global Catalogue of Microorganisms (GCM) 10K type strain sequencing project: providing services to taxonomists for standard genome sequencing and annotation.</title>
        <authorList>
            <consortium name="The Broad Institute Genomics Platform"/>
            <consortium name="The Broad Institute Genome Sequencing Center for Infectious Disease"/>
            <person name="Wu L."/>
            <person name="Ma J."/>
        </authorList>
    </citation>
    <scope>NUCLEOTIDE SEQUENCE [LARGE SCALE GENOMIC DNA]</scope>
    <source>
        <strain evidence="3">JCM 18077</strain>
    </source>
</reference>
<keyword evidence="1" id="KW-0732">Signal</keyword>
<sequence>MTHQRISGRTGLLRGVAIGLVAALSISGAVATAAPAQAAGPLAQYLNLPTVNRDAAHGPGGIHPKLPTDVPTLGKLVDQARRSGAAPTSYRALLLQYWLADTTRAAGIDLKSWNPRAGVSANRQNLIKSYRYYENLQLAHRELQWAGMAGMVGADFGGGLADFEMATDIYDFARLQPVANAIVSETNRTLGPVFVDKLPTGLRALARVGAVISAADLRKVQGDILVMQKNIFTDLMPAHRAYTKAGMPAIAELHAADLIDDEILQAWKNIASKEPAAVAAGNARLLQREQGEVIKDQWDAVRAYKGDVGQALTYATTVAGSPSVAGVVPPRSYRPLQVTGTAPDGRTATLTLPLPTWNWSVYPERWDYITEQLLPKYKNLVDHHWGTLSAQLRVPYEQQFESHRPIWNILPTLQSALETMKVTYQ</sequence>
<comment type="caution">
    <text evidence="2">The sequence shown here is derived from an EMBL/GenBank/DDBJ whole genome shotgun (WGS) entry which is preliminary data.</text>
</comment>
<evidence type="ECO:0000256" key="1">
    <source>
        <dbReference type="SAM" id="SignalP"/>
    </source>
</evidence>
<accession>A0ABP8Z353</accession>
<dbReference type="RefSeq" id="WP_246992425.1">
    <property type="nucleotide sequence ID" value="NZ_BAABIE010000004.1"/>
</dbReference>
<protein>
    <recommendedName>
        <fullName evidence="4">Tat pathway signal protein</fullName>
    </recommendedName>
</protein>
<feature type="signal peptide" evidence="1">
    <location>
        <begin position="1"/>
        <end position="38"/>
    </location>
</feature>
<evidence type="ECO:0008006" key="4">
    <source>
        <dbReference type="Google" id="ProtNLM"/>
    </source>
</evidence>
<organism evidence="2 3">
    <name type="scientific">Gordonia alkaliphila</name>
    <dbReference type="NCBI Taxonomy" id="1053547"/>
    <lineage>
        <taxon>Bacteria</taxon>
        <taxon>Bacillati</taxon>
        <taxon>Actinomycetota</taxon>
        <taxon>Actinomycetes</taxon>
        <taxon>Mycobacteriales</taxon>
        <taxon>Gordoniaceae</taxon>
        <taxon>Gordonia</taxon>
    </lineage>
</organism>
<feature type="chain" id="PRO_5046730185" description="Tat pathway signal protein" evidence="1">
    <location>
        <begin position="39"/>
        <end position="425"/>
    </location>
</feature>
<keyword evidence="3" id="KW-1185">Reference proteome</keyword>
<name>A0ABP8Z353_9ACTN</name>
<proteinExistence type="predicted"/>